<protein>
    <submittedName>
        <fullName evidence="1">Uncharacterized protein</fullName>
    </submittedName>
</protein>
<evidence type="ECO:0000313" key="1">
    <source>
        <dbReference type="EMBL" id="KAA6318926.1"/>
    </source>
</evidence>
<sequence length="212" mass="23358">HGSLILENLNFNGNNLQGNQPLIQSASPKLIQFTSLTVTNITQTLGNTSPLLLSVTELEQESNIAISDVHVNKNTAGTQALAGIILIHSIEDQNQIQNEELSVEPILLVENSEIIQNTLAPISETCAIQIEGLNPQQILIKNSTIINRSPPNNDKQYELKIALPKDCEPKDLISQFQQVDFGITLYPVAVKVLPNDQFQNLAILTDQYTNIQ</sequence>
<reference evidence="1 2" key="1">
    <citation type="submission" date="2019-03" db="EMBL/GenBank/DDBJ databases">
        <title>Single cell metagenomics reveals metabolic interactions within the superorganism composed of flagellate Streblomastix strix and complex community of Bacteroidetes bacteria on its surface.</title>
        <authorList>
            <person name="Treitli S.C."/>
            <person name="Kolisko M."/>
            <person name="Husnik F."/>
            <person name="Keeling P."/>
            <person name="Hampl V."/>
        </authorList>
    </citation>
    <scope>NUCLEOTIDE SEQUENCE [LARGE SCALE GENOMIC DNA]</scope>
    <source>
        <strain evidence="1">ST1C</strain>
    </source>
</reference>
<comment type="caution">
    <text evidence="1">The sequence shown here is derived from an EMBL/GenBank/DDBJ whole genome shotgun (WGS) entry which is preliminary data.</text>
</comment>
<name>A0A5J4QA86_9EUKA</name>
<feature type="non-terminal residue" evidence="1">
    <location>
        <position position="212"/>
    </location>
</feature>
<proteinExistence type="predicted"/>
<accession>A0A5J4QA86</accession>
<organism evidence="1 2">
    <name type="scientific">Streblomastix strix</name>
    <dbReference type="NCBI Taxonomy" id="222440"/>
    <lineage>
        <taxon>Eukaryota</taxon>
        <taxon>Metamonada</taxon>
        <taxon>Preaxostyla</taxon>
        <taxon>Oxymonadida</taxon>
        <taxon>Streblomastigidae</taxon>
        <taxon>Streblomastix</taxon>
    </lineage>
</organism>
<dbReference type="AlphaFoldDB" id="A0A5J4QA86"/>
<feature type="non-terminal residue" evidence="1">
    <location>
        <position position="1"/>
    </location>
</feature>
<dbReference type="Proteomes" id="UP000324800">
    <property type="component" value="Unassembled WGS sequence"/>
</dbReference>
<evidence type="ECO:0000313" key="2">
    <source>
        <dbReference type="Proteomes" id="UP000324800"/>
    </source>
</evidence>
<dbReference type="EMBL" id="SNRW01046070">
    <property type="protein sequence ID" value="KAA6318926.1"/>
    <property type="molecule type" value="Genomic_DNA"/>
</dbReference>
<gene>
    <name evidence="1" type="ORF">EZS28_054882</name>
</gene>